<keyword evidence="7" id="KW-1185">Reference proteome</keyword>
<keyword evidence="4" id="KW-0460">Magnesium</keyword>
<dbReference type="SFLD" id="SFLDG01129">
    <property type="entry name" value="C1.5:_HAD__Beta-PGM__Phosphata"/>
    <property type="match status" value="1"/>
</dbReference>
<dbReference type="PANTHER" id="PTHR46193:SF18">
    <property type="entry name" value="HEXITOL PHOSPHATASE B"/>
    <property type="match status" value="1"/>
</dbReference>
<evidence type="ECO:0000256" key="4">
    <source>
        <dbReference type="ARBA" id="ARBA00022842"/>
    </source>
</evidence>
<dbReference type="OrthoDB" id="9778019at2"/>
<proteinExistence type="inferred from homology"/>
<evidence type="ECO:0000313" key="7">
    <source>
        <dbReference type="Proteomes" id="UP000184603"/>
    </source>
</evidence>
<protein>
    <submittedName>
        <fullName evidence="6">Haloacid dehalogenase superfamily, subfamily IA, variant 3 with third motif having DD or ED</fullName>
    </submittedName>
</protein>
<sequence length="223" mass="24235">MTSLAATTTQKIEAVLWDIDGTLIDSEDLHYDVIADWCKARGYVLEKEDNAVLLGKSMAEKWQYLKTVHDFRVDGEMFSRECAAMYCAALRPELARTESVAVFRKIADMNIPLACVSNGDAAVVEANLEILGLADLIRFSISGEDISSGKPDPEPYLLAAKKMGVSPGNCIAVEDSLVGVTSASAAGMTVIAWPEPGTSVAGYEAASYFIREEMEFPWHLITS</sequence>
<dbReference type="SUPFAM" id="SSF56784">
    <property type="entry name" value="HAD-like"/>
    <property type="match status" value="1"/>
</dbReference>
<name>A0A1M7Y306_9BACT</name>
<reference evidence="6 7" key="1">
    <citation type="submission" date="2016-12" db="EMBL/GenBank/DDBJ databases">
        <authorList>
            <person name="Song W.-J."/>
            <person name="Kurnit D.M."/>
        </authorList>
    </citation>
    <scope>NUCLEOTIDE SEQUENCE [LARGE SCALE GENOMIC DNA]</scope>
    <source>
        <strain evidence="6 7">DSM 18488</strain>
    </source>
</reference>
<dbReference type="PRINTS" id="PR00413">
    <property type="entry name" value="HADHALOGNASE"/>
</dbReference>
<dbReference type="InterPro" id="IPR051600">
    <property type="entry name" value="Beta-PGM-like"/>
</dbReference>
<evidence type="ECO:0000313" key="6">
    <source>
        <dbReference type="EMBL" id="SHO46375.1"/>
    </source>
</evidence>
<keyword evidence="5" id="KW-0119">Carbohydrate metabolism</keyword>
<evidence type="ECO:0000256" key="5">
    <source>
        <dbReference type="ARBA" id="ARBA00023277"/>
    </source>
</evidence>
<gene>
    <name evidence="6" type="ORF">SAMN02745220_01454</name>
</gene>
<dbReference type="NCBIfam" id="TIGR01509">
    <property type="entry name" value="HAD-SF-IA-v3"/>
    <property type="match status" value="1"/>
</dbReference>
<dbReference type="EMBL" id="FRFE01000005">
    <property type="protein sequence ID" value="SHO46375.1"/>
    <property type="molecule type" value="Genomic_DNA"/>
</dbReference>
<dbReference type="InterPro" id="IPR006439">
    <property type="entry name" value="HAD-SF_hydro_IA"/>
</dbReference>
<dbReference type="Proteomes" id="UP000184603">
    <property type="component" value="Unassembled WGS sequence"/>
</dbReference>
<evidence type="ECO:0000256" key="1">
    <source>
        <dbReference type="ARBA" id="ARBA00001946"/>
    </source>
</evidence>
<dbReference type="GO" id="GO:0046872">
    <property type="term" value="F:metal ion binding"/>
    <property type="evidence" value="ECO:0007669"/>
    <property type="project" value="UniProtKB-KW"/>
</dbReference>
<dbReference type="Gene3D" id="3.40.50.1000">
    <property type="entry name" value="HAD superfamily/HAD-like"/>
    <property type="match status" value="1"/>
</dbReference>
<dbReference type="InterPro" id="IPR036412">
    <property type="entry name" value="HAD-like_sf"/>
</dbReference>
<accession>A0A1M7Y306</accession>
<dbReference type="Gene3D" id="1.10.150.240">
    <property type="entry name" value="Putative phosphatase, domain 2"/>
    <property type="match status" value="1"/>
</dbReference>
<dbReference type="Pfam" id="PF00702">
    <property type="entry name" value="Hydrolase"/>
    <property type="match status" value="1"/>
</dbReference>
<evidence type="ECO:0000256" key="3">
    <source>
        <dbReference type="ARBA" id="ARBA00022723"/>
    </source>
</evidence>
<keyword evidence="3" id="KW-0479">Metal-binding</keyword>
<dbReference type="InterPro" id="IPR023214">
    <property type="entry name" value="HAD_sf"/>
</dbReference>
<organism evidence="6 7">
    <name type="scientific">Desulfopila aestuarii DSM 18488</name>
    <dbReference type="NCBI Taxonomy" id="1121416"/>
    <lineage>
        <taxon>Bacteria</taxon>
        <taxon>Pseudomonadati</taxon>
        <taxon>Thermodesulfobacteriota</taxon>
        <taxon>Desulfobulbia</taxon>
        <taxon>Desulfobulbales</taxon>
        <taxon>Desulfocapsaceae</taxon>
        <taxon>Desulfopila</taxon>
    </lineage>
</organism>
<dbReference type="CDD" id="cd07505">
    <property type="entry name" value="HAD_BPGM-like"/>
    <property type="match status" value="1"/>
</dbReference>
<dbReference type="STRING" id="1121416.SAMN02745220_01454"/>
<dbReference type="RefSeq" id="WP_073612787.1">
    <property type="nucleotide sequence ID" value="NZ_FRFE01000005.1"/>
</dbReference>
<dbReference type="SFLD" id="SFLDS00003">
    <property type="entry name" value="Haloacid_Dehalogenase"/>
    <property type="match status" value="1"/>
</dbReference>
<dbReference type="InterPro" id="IPR023198">
    <property type="entry name" value="PGP-like_dom2"/>
</dbReference>
<evidence type="ECO:0000256" key="2">
    <source>
        <dbReference type="ARBA" id="ARBA00006171"/>
    </source>
</evidence>
<comment type="similarity">
    <text evidence="2">Belongs to the HAD-like hydrolase superfamily. CbbY/CbbZ/Gph/YieH family.</text>
</comment>
<dbReference type="PANTHER" id="PTHR46193">
    <property type="entry name" value="6-PHOSPHOGLUCONATE PHOSPHATASE"/>
    <property type="match status" value="1"/>
</dbReference>
<comment type="cofactor">
    <cofactor evidence="1">
        <name>Mg(2+)</name>
        <dbReference type="ChEBI" id="CHEBI:18420"/>
    </cofactor>
</comment>
<dbReference type="AlphaFoldDB" id="A0A1M7Y306"/>
<dbReference type="GO" id="GO:0003824">
    <property type="term" value="F:catalytic activity"/>
    <property type="evidence" value="ECO:0007669"/>
    <property type="project" value="UniProtKB-ARBA"/>
</dbReference>